<dbReference type="Proteomes" id="UP001642520">
    <property type="component" value="Unassembled WGS sequence"/>
</dbReference>
<protein>
    <submittedName>
        <fullName evidence="4">Uncharacterized protein</fullName>
    </submittedName>
</protein>
<evidence type="ECO:0000259" key="3">
    <source>
        <dbReference type="PROSITE" id="PS51031"/>
    </source>
</evidence>
<proteinExistence type="predicted"/>
<name>A0ABP1PEF1_XYLVO</name>
<dbReference type="PANTHER" id="PTHR12243">
    <property type="entry name" value="MADF DOMAIN TRANSCRIPTION FACTOR"/>
    <property type="match status" value="1"/>
</dbReference>
<gene>
    <name evidence="4" type="ORF">XYLVIOL_LOCUS10262</name>
</gene>
<sequence length="261" mass="30508">MALLMRQDYEDDDWMEKFIQTIQSKPPIYNSDLPEHCDRNLNSRLWNEVCEAMISTWKDMTSSEKAIKVKELQNKWRNLRTCFRREINKQREEASGQAAKRRRKYIYFNQLLFLLPTLENKSTISKCSSKSSPNVTQEDVSDTEDGCQNTLANIQTMEELHNDAMNNISQTDTSIQQKLSTPTCNQSHAKTKTAQNYEESLLTILKEKKDEVIDEDKLFLLSLLPTFKKMNDDQKFEAKMEFLATLKRIIKPNQKCFDNGP</sequence>
<dbReference type="Pfam" id="PF02944">
    <property type="entry name" value="BESS"/>
    <property type="match status" value="1"/>
</dbReference>
<evidence type="ECO:0000313" key="4">
    <source>
        <dbReference type="EMBL" id="CAL7950918.1"/>
    </source>
</evidence>
<dbReference type="PROSITE" id="PS51031">
    <property type="entry name" value="BESS"/>
    <property type="match status" value="1"/>
</dbReference>
<evidence type="ECO:0000256" key="1">
    <source>
        <dbReference type="PROSITE-ProRule" id="PRU00371"/>
    </source>
</evidence>
<feature type="domain" description="MADF" evidence="2">
    <location>
        <begin position="17"/>
        <end position="119"/>
    </location>
</feature>
<dbReference type="InterPro" id="IPR039353">
    <property type="entry name" value="TF_Adf1"/>
</dbReference>
<evidence type="ECO:0000313" key="5">
    <source>
        <dbReference type="Proteomes" id="UP001642520"/>
    </source>
</evidence>
<dbReference type="Pfam" id="PF10545">
    <property type="entry name" value="MADF_DNA_bdg"/>
    <property type="match status" value="1"/>
</dbReference>
<dbReference type="PROSITE" id="PS51029">
    <property type="entry name" value="MADF"/>
    <property type="match status" value="1"/>
</dbReference>
<accession>A0ABP1PEF1</accession>
<evidence type="ECO:0000259" key="2">
    <source>
        <dbReference type="PROSITE" id="PS51029"/>
    </source>
</evidence>
<dbReference type="InterPro" id="IPR004210">
    <property type="entry name" value="BESS_motif"/>
</dbReference>
<keyword evidence="1" id="KW-0539">Nucleus</keyword>
<comment type="subcellular location">
    <subcellularLocation>
        <location evidence="1">Nucleus</location>
    </subcellularLocation>
</comment>
<dbReference type="PANTHER" id="PTHR12243:SF69">
    <property type="entry name" value="SI:CH73-59F11.3"/>
    <property type="match status" value="1"/>
</dbReference>
<comment type="caution">
    <text evidence="4">The sequence shown here is derived from an EMBL/GenBank/DDBJ whole genome shotgun (WGS) entry which is preliminary data.</text>
</comment>
<dbReference type="EMBL" id="CAXAJV020001300">
    <property type="protein sequence ID" value="CAL7950918.1"/>
    <property type="molecule type" value="Genomic_DNA"/>
</dbReference>
<keyword evidence="5" id="KW-1185">Reference proteome</keyword>
<feature type="domain" description="BESS" evidence="3">
    <location>
        <begin position="213"/>
        <end position="252"/>
    </location>
</feature>
<dbReference type="SMART" id="SM00595">
    <property type="entry name" value="MADF"/>
    <property type="match status" value="1"/>
</dbReference>
<reference evidence="4 5" key="1">
    <citation type="submission" date="2024-08" db="EMBL/GenBank/DDBJ databases">
        <authorList>
            <person name="Will J Nash"/>
            <person name="Angela Man"/>
            <person name="Seanna McTaggart"/>
            <person name="Kendall Baker"/>
            <person name="Tom Barker"/>
            <person name="Leah Catchpole"/>
            <person name="Alex Durrant"/>
            <person name="Karim Gharbi"/>
            <person name="Naomi Irish"/>
            <person name="Gemy Kaithakottil"/>
            <person name="Debby Ku"/>
            <person name="Aaliyah Providence"/>
            <person name="Felix Shaw"/>
            <person name="David Swarbreck"/>
            <person name="Chris Watkins"/>
            <person name="Ann M. McCartney"/>
            <person name="Giulio Formenti"/>
            <person name="Alice Mouton"/>
            <person name="Noel Vella"/>
            <person name="Bjorn M von Reumont"/>
            <person name="Adriana Vella"/>
            <person name="Wilfried Haerty"/>
        </authorList>
    </citation>
    <scope>NUCLEOTIDE SEQUENCE [LARGE SCALE GENOMIC DNA]</scope>
</reference>
<organism evidence="4 5">
    <name type="scientific">Xylocopa violacea</name>
    <name type="common">Violet carpenter bee</name>
    <name type="synonym">Apis violacea</name>
    <dbReference type="NCBI Taxonomy" id="135666"/>
    <lineage>
        <taxon>Eukaryota</taxon>
        <taxon>Metazoa</taxon>
        <taxon>Ecdysozoa</taxon>
        <taxon>Arthropoda</taxon>
        <taxon>Hexapoda</taxon>
        <taxon>Insecta</taxon>
        <taxon>Pterygota</taxon>
        <taxon>Neoptera</taxon>
        <taxon>Endopterygota</taxon>
        <taxon>Hymenoptera</taxon>
        <taxon>Apocrita</taxon>
        <taxon>Aculeata</taxon>
        <taxon>Apoidea</taxon>
        <taxon>Anthophila</taxon>
        <taxon>Apidae</taxon>
        <taxon>Xylocopa</taxon>
        <taxon>Xylocopa</taxon>
    </lineage>
</organism>
<dbReference type="InterPro" id="IPR006578">
    <property type="entry name" value="MADF-dom"/>
</dbReference>